<evidence type="ECO:0000256" key="2">
    <source>
        <dbReference type="ARBA" id="ARBA00007200"/>
    </source>
</evidence>
<accession>A0A813YJI2</accession>
<keyword evidence="5 6" id="KW-0472">Membrane</keyword>
<comment type="similarity">
    <text evidence="2">Belongs to the polycystin family.</text>
</comment>
<feature type="domain" description="Polycystin" evidence="8">
    <location>
        <begin position="234"/>
        <end position="391"/>
    </location>
</feature>
<dbReference type="GO" id="GO:0050982">
    <property type="term" value="P:detection of mechanical stimulus"/>
    <property type="evidence" value="ECO:0007669"/>
    <property type="project" value="TreeGrafter"/>
</dbReference>
<evidence type="ECO:0000256" key="4">
    <source>
        <dbReference type="ARBA" id="ARBA00022989"/>
    </source>
</evidence>
<dbReference type="PANTHER" id="PTHR10877">
    <property type="entry name" value="POLYCYSTIN FAMILY MEMBER"/>
    <property type="match status" value="1"/>
</dbReference>
<dbReference type="OrthoDB" id="444119at2759"/>
<evidence type="ECO:0000313" key="11">
    <source>
        <dbReference type="Proteomes" id="UP000663829"/>
    </source>
</evidence>
<evidence type="ECO:0000256" key="6">
    <source>
        <dbReference type="SAM" id="Phobius"/>
    </source>
</evidence>
<organism evidence="9 11">
    <name type="scientific">Didymodactylos carnosus</name>
    <dbReference type="NCBI Taxonomy" id="1234261"/>
    <lineage>
        <taxon>Eukaryota</taxon>
        <taxon>Metazoa</taxon>
        <taxon>Spiralia</taxon>
        <taxon>Gnathifera</taxon>
        <taxon>Rotifera</taxon>
        <taxon>Eurotatoria</taxon>
        <taxon>Bdelloidea</taxon>
        <taxon>Philodinida</taxon>
        <taxon>Philodinidae</taxon>
        <taxon>Didymodactylos</taxon>
    </lineage>
</organism>
<evidence type="ECO:0000256" key="1">
    <source>
        <dbReference type="ARBA" id="ARBA00004141"/>
    </source>
</evidence>
<name>A0A813YJI2_9BILA</name>
<dbReference type="InterPro" id="IPR051223">
    <property type="entry name" value="Polycystin"/>
</dbReference>
<comment type="subcellular location">
    <subcellularLocation>
        <location evidence="1">Membrane</location>
        <topology evidence="1">Multi-pass membrane protein</topology>
    </subcellularLocation>
</comment>
<evidence type="ECO:0000313" key="10">
    <source>
        <dbReference type="EMBL" id="CAF3670488.1"/>
    </source>
</evidence>
<evidence type="ECO:0000256" key="3">
    <source>
        <dbReference type="ARBA" id="ARBA00022692"/>
    </source>
</evidence>
<sequence>MHRHIPLLYKRSRRLLYSYSYNASNVRRSLSHKQKLNGVKSDQSFQSRHSKVSESDELTNDIDTVENVIVTSRQNRGYFGKCWTIWNEIIEGISTYTFGNDKVQNEKIRAKFILRTVLIYIIFITNIFISSVSMYSTDAFRLTNSFEQRIIGALFDMDRGAEALEEPLPKDLEEKYAHLWKINFTSITNFREVLMGMIKRKIDSWNSAIVAFSRYSKSNLIFDIVEFQVVFRLLSIRQVRSRRWPCNTHQRFLDEITDCYGAYTESNEEREPFGPLTDQSFRQRPLKLRQPWRYQSPVITKSGIVKGRFATYGGGGYYVDLGIYNRTFRRVIEELEYLRSEKWIDHGTRALIIDLVLYNPSVNLFCYVKLTIELPETGGVFPQYKIEARRLLRYFTLIHSFVSGCEISCVCFTIFFLIAEMIKIIKMRWKIFLGLWNLMDMLFLTISVLIVYVNLKRILNVNGNVNESGKKVWETNVYSMTHDTTLAPRRRDQALFDTLMAFLSSLSIIRIFKYADFSIDLIYIKATLKLCFGDLFGFLIMFIAILIAYAQFGNLVLDVKQLKDEYKPLRVQLWPVVKDKIKAFLNDNPRVHERLKFITRFLLAEWNERHTIGYQIKKLRDIGYKRKIIDKLLKDFDQEKDIMIMTEEERKEFRDFAQQEYLQQKEMLKGLFQHGMPLKYLIEEQEFHWRARSFCTPQDWKTLQFRSLRFEELLTLTEAKVIYALTSSNEAKKKP</sequence>
<dbReference type="Proteomes" id="UP000681722">
    <property type="component" value="Unassembled WGS sequence"/>
</dbReference>
<comment type="caution">
    <text evidence="9">The sequence shown here is derived from an EMBL/GenBank/DDBJ whole genome shotgun (WGS) entry which is preliminary data.</text>
</comment>
<dbReference type="Pfam" id="PF20519">
    <property type="entry name" value="Polycystin_dom"/>
    <property type="match status" value="1"/>
</dbReference>
<feature type="transmembrane region" description="Helical" evidence="6">
    <location>
        <begin position="394"/>
        <end position="419"/>
    </location>
</feature>
<dbReference type="EMBL" id="CAJOBC010001304">
    <property type="protein sequence ID" value="CAF3670488.1"/>
    <property type="molecule type" value="Genomic_DNA"/>
</dbReference>
<evidence type="ECO:0000256" key="5">
    <source>
        <dbReference type="ARBA" id="ARBA00023136"/>
    </source>
</evidence>
<feature type="transmembrane region" description="Helical" evidence="6">
    <location>
        <begin position="532"/>
        <end position="552"/>
    </location>
</feature>
<keyword evidence="4 6" id="KW-1133">Transmembrane helix</keyword>
<proteinExistence type="inferred from homology"/>
<dbReference type="PANTHER" id="PTHR10877:SF183">
    <property type="entry name" value="AT14535P-RELATED"/>
    <property type="match status" value="1"/>
</dbReference>
<dbReference type="InterPro" id="IPR013122">
    <property type="entry name" value="PKD1_2_channel"/>
</dbReference>
<evidence type="ECO:0000313" key="9">
    <source>
        <dbReference type="EMBL" id="CAF0885057.1"/>
    </source>
</evidence>
<dbReference type="InterPro" id="IPR046791">
    <property type="entry name" value="Polycystin_dom"/>
</dbReference>
<gene>
    <name evidence="9" type="ORF">GPM918_LOCUS7817</name>
    <name evidence="10" type="ORF">SRO942_LOCUS7817</name>
</gene>
<dbReference type="GO" id="GO:0005262">
    <property type="term" value="F:calcium channel activity"/>
    <property type="evidence" value="ECO:0007669"/>
    <property type="project" value="TreeGrafter"/>
</dbReference>
<reference evidence="9" key="1">
    <citation type="submission" date="2021-02" db="EMBL/GenBank/DDBJ databases">
        <authorList>
            <person name="Nowell W R."/>
        </authorList>
    </citation>
    <scope>NUCLEOTIDE SEQUENCE</scope>
</reference>
<dbReference type="GO" id="GO:0016020">
    <property type="term" value="C:membrane"/>
    <property type="evidence" value="ECO:0007669"/>
    <property type="project" value="UniProtKB-SubCell"/>
</dbReference>
<feature type="transmembrane region" description="Helical" evidence="6">
    <location>
        <begin position="112"/>
        <end position="135"/>
    </location>
</feature>
<dbReference type="EMBL" id="CAJNOQ010001304">
    <property type="protein sequence ID" value="CAF0885057.1"/>
    <property type="molecule type" value="Genomic_DNA"/>
</dbReference>
<dbReference type="AlphaFoldDB" id="A0A813YJI2"/>
<protein>
    <submittedName>
        <fullName evidence="9">Uncharacterized protein</fullName>
    </submittedName>
</protein>
<keyword evidence="11" id="KW-1185">Reference proteome</keyword>
<evidence type="ECO:0000259" key="7">
    <source>
        <dbReference type="Pfam" id="PF08016"/>
    </source>
</evidence>
<dbReference type="Pfam" id="PF08016">
    <property type="entry name" value="PKD_channel"/>
    <property type="match status" value="1"/>
</dbReference>
<feature type="transmembrane region" description="Helical" evidence="6">
    <location>
        <begin position="431"/>
        <end position="453"/>
    </location>
</feature>
<dbReference type="Proteomes" id="UP000663829">
    <property type="component" value="Unassembled WGS sequence"/>
</dbReference>
<feature type="domain" description="Polycystin cation channel PKD1/PKD2" evidence="7">
    <location>
        <begin position="393"/>
        <end position="556"/>
    </location>
</feature>
<evidence type="ECO:0000259" key="8">
    <source>
        <dbReference type="Pfam" id="PF20519"/>
    </source>
</evidence>
<keyword evidence="3 6" id="KW-0812">Transmembrane</keyword>